<accession>A0AAV2RLA5</accession>
<evidence type="ECO:0000313" key="2">
    <source>
        <dbReference type="EMBL" id="CAL4125392.1"/>
    </source>
</evidence>
<dbReference type="EMBL" id="CAXKWB010023570">
    <property type="protein sequence ID" value="CAL4125392.1"/>
    <property type="molecule type" value="Genomic_DNA"/>
</dbReference>
<feature type="region of interest" description="Disordered" evidence="1">
    <location>
        <begin position="284"/>
        <end position="306"/>
    </location>
</feature>
<dbReference type="AlphaFoldDB" id="A0AAV2RLA5"/>
<proteinExistence type="predicted"/>
<gene>
    <name evidence="2" type="ORF">MNOR_LOCUS25093</name>
</gene>
<sequence length="334" mass="38338">RELKLKALIIENFISPEEKRKILSRAFFDEDEDIWKLRHVVKQSGSSGTLKRPVSSASRRPTSEYARMQASLDHNPRFKGENIMIVELDGAVRTTREWEGPTVAPRVTAALEAALTPMDDDLSIDASTILSRSHAVKSQRKDRTKGKFRPSFDKDDIVAVIKKCKQTMNSIIPEIQEWDPPPLPSAGQLSLPQVSWPGTQVTLPGTQVNLLGTKFSGTQVSLPRSWSPDSFRAFHHDNDDYYEDPSDFLMLSSIALDDSRDFCEKERIFCNLRFDFPEIHSRQRREHLDSEKDRDSTEDLGDIQDDDHLEPKMLQEYILDNDIDGFWENYQLDK</sequence>
<reference evidence="2 3" key="1">
    <citation type="submission" date="2024-05" db="EMBL/GenBank/DDBJ databases">
        <authorList>
            <person name="Wallberg A."/>
        </authorList>
    </citation>
    <scope>NUCLEOTIDE SEQUENCE [LARGE SCALE GENOMIC DNA]</scope>
</reference>
<dbReference type="Proteomes" id="UP001497623">
    <property type="component" value="Unassembled WGS sequence"/>
</dbReference>
<feature type="non-terminal residue" evidence="2">
    <location>
        <position position="334"/>
    </location>
</feature>
<organism evidence="2 3">
    <name type="scientific">Meganyctiphanes norvegica</name>
    <name type="common">Northern krill</name>
    <name type="synonym">Thysanopoda norvegica</name>
    <dbReference type="NCBI Taxonomy" id="48144"/>
    <lineage>
        <taxon>Eukaryota</taxon>
        <taxon>Metazoa</taxon>
        <taxon>Ecdysozoa</taxon>
        <taxon>Arthropoda</taxon>
        <taxon>Crustacea</taxon>
        <taxon>Multicrustacea</taxon>
        <taxon>Malacostraca</taxon>
        <taxon>Eumalacostraca</taxon>
        <taxon>Eucarida</taxon>
        <taxon>Euphausiacea</taxon>
        <taxon>Euphausiidae</taxon>
        <taxon>Meganyctiphanes</taxon>
    </lineage>
</organism>
<feature type="compositionally biased region" description="Basic and acidic residues" evidence="1">
    <location>
        <begin position="284"/>
        <end position="297"/>
    </location>
</feature>
<feature type="non-terminal residue" evidence="2">
    <location>
        <position position="1"/>
    </location>
</feature>
<protein>
    <submittedName>
        <fullName evidence="2">Uncharacterized protein</fullName>
    </submittedName>
</protein>
<comment type="caution">
    <text evidence="2">The sequence shown here is derived from an EMBL/GenBank/DDBJ whole genome shotgun (WGS) entry which is preliminary data.</text>
</comment>
<evidence type="ECO:0000256" key="1">
    <source>
        <dbReference type="SAM" id="MobiDB-lite"/>
    </source>
</evidence>
<keyword evidence="3" id="KW-1185">Reference proteome</keyword>
<name>A0AAV2RLA5_MEGNR</name>
<evidence type="ECO:0000313" key="3">
    <source>
        <dbReference type="Proteomes" id="UP001497623"/>
    </source>
</evidence>